<proteinExistence type="predicted"/>
<dbReference type="SMART" id="SM00028">
    <property type="entry name" value="TPR"/>
    <property type="match status" value="5"/>
</dbReference>
<dbReference type="GO" id="GO:0005524">
    <property type="term" value="F:ATP binding"/>
    <property type="evidence" value="ECO:0007669"/>
    <property type="project" value="UniProtKB-UniRule"/>
</dbReference>
<name>A0A6B3NHG5_9CYAN</name>
<dbReference type="SMART" id="SM00220">
    <property type="entry name" value="S_TKc"/>
    <property type="match status" value="1"/>
</dbReference>
<evidence type="ECO:0000256" key="4">
    <source>
        <dbReference type="ARBA" id="ARBA00022741"/>
    </source>
</evidence>
<dbReference type="GO" id="GO:0004674">
    <property type="term" value="F:protein serine/threonine kinase activity"/>
    <property type="evidence" value="ECO:0007669"/>
    <property type="project" value="UniProtKB-KW"/>
</dbReference>
<evidence type="ECO:0000256" key="12">
    <source>
        <dbReference type="SAM" id="Phobius"/>
    </source>
</evidence>
<keyword evidence="12" id="KW-0812">Transmembrane</keyword>
<feature type="repeat" description="TPR" evidence="9">
    <location>
        <begin position="598"/>
        <end position="631"/>
    </location>
</feature>
<feature type="binding site" evidence="10">
    <location>
        <position position="49"/>
    </location>
    <ligand>
        <name>ATP</name>
        <dbReference type="ChEBI" id="CHEBI:30616"/>
    </ligand>
</feature>
<dbReference type="CDD" id="cd14014">
    <property type="entry name" value="STKc_PknB_like"/>
    <property type="match status" value="1"/>
</dbReference>
<dbReference type="InterPro" id="IPR017441">
    <property type="entry name" value="Protein_kinase_ATP_BS"/>
</dbReference>
<keyword evidence="12" id="KW-1133">Transmembrane helix</keyword>
<evidence type="ECO:0000256" key="1">
    <source>
        <dbReference type="ARBA" id="ARBA00012513"/>
    </source>
</evidence>
<dbReference type="EMBL" id="JAAHFQ010000742">
    <property type="protein sequence ID" value="NER31187.1"/>
    <property type="molecule type" value="Genomic_DNA"/>
</dbReference>
<feature type="compositionally biased region" description="Polar residues" evidence="11">
    <location>
        <begin position="347"/>
        <end position="365"/>
    </location>
</feature>
<feature type="region of interest" description="Disordered" evidence="11">
    <location>
        <begin position="347"/>
        <end position="380"/>
    </location>
</feature>
<dbReference type="PROSITE" id="PS50011">
    <property type="entry name" value="PROTEIN_KINASE_DOM"/>
    <property type="match status" value="1"/>
</dbReference>
<keyword evidence="9" id="KW-0802">TPR repeat</keyword>
<feature type="compositionally biased region" description="Pro residues" evidence="11">
    <location>
        <begin position="440"/>
        <end position="455"/>
    </location>
</feature>
<protein>
    <recommendedName>
        <fullName evidence="1">non-specific serine/threonine protein kinase</fullName>
        <ecNumber evidence="1">2.7.11.1</ecNumber>
    </recommendedName>
</protein>
<feature type="region of interest" description="Disordered" evidence="11">
    <location>
        <begin position="428"/>
        <end position="455"/>
    </location>
</feature>
<evidence type="ECO:0000256" key="5">
    <source>
        <dbReference type="ARBA" id="ARBA00022777"/>
    </source>
</evidence>
<feature type="domain" description="Protein kinase" evidence="13">
    <location>
        <begin position="18"/>
        <end position="292"/>
    </location>
</feature>
<dbReference type="Pfam" id="PF14559">
    <property type="entry name" value="TPR_19"/>
    <property type="match status" value="1"/>
</dbReference>
<gene>
    <name evidence="14" type="ORF">F6J89_27090</name>
</gene>
<dbReference type="PROSITE" id="PS50293">
    <property type="entry name" value="TPR_REGION"/>
    <property type="match status" value="1"/>
</dbReference>
<dbReference type="InterPro" id="IPR011990">
    <property type="entry name" value="TPR-like_helical_dom_sf"/>
</dbReference>
<evidence type="ECO:0000256" key="2">
    <source>
        <dbReference type="ARBA" id="ARBA00022527"/>
    </source>
</evidence>
<feature type="transmembrane region" description="Helical" evidence="12">
    <location>
        <begin position="393"/>
        <end position="412"/>
    </location>
</feature>
<comment type="catalytic activity">
    <reaction evidence="8">
        <text>L-seryl-[protein] + ATP = O-phospho-L-seryl-[protein] + ADP + H(+)</text>
        <dbReference type="Rhea" id="RHEA:17989"/>
        <dbReference type="Rhea" id="RHEA-COMP:9863"/>
        <dbReference type="Rhea" id="RHEA-COMP:11604"/>
        <dbReference type="ChEBI" id="CHEBI:15378"/>
        <dbReference type="ChEBI" id="CHEBI:29999"/>
        <dbReference type="ChEBI" id="CHEBI:30616"/>
        <dbReference type="ChEBI" id="CHEBI:83421"/>
        <dbReference type="ChEBI" id="CHEBI:456216"/>
        <dbReference type="EC" id="2.7.11.1"/>
    </reaction>
</comment>
<comment type="caution">
    <text evidence="14">The sequence shown here is derived from an EMBL/GenBank/DDBJ whole genome shotgun (WGS) entry which is preliminary data.</text>
</comment>
<dbReference type="InterPro" id="IPR019734">
    <property type="entry name" value="TPR_rpt"/>
</dbReference>
<dbReference type="InterPro" id="IPR011009">
    <property type="entry name" value="Kinase-like_dom_sf"/>
</dbReference>
<dbReference type="Gene3D" id="1.25.40.10">
    <property type="entry name" value="Tetratricopeptide repeat domain"/>
    <property type="match status" value="1"/>
</dbReference>
<reference evidence="14" key="1">
    <citation type="submission" date="2019-11" db="EMBL/GenBank/DDBJ databases">
        <title>Genomic insights into an expanded diversity of filamentous marine cyanobacteria reveals the extraordinary biosynthetic potential of Moorea and Okeania.</title>
        <authorList>
            <person name="Ferreira Leao T."/>
            <person name="Wang M."/>
            <person name="Moss N."/>
            <person name="Da Silva R."/>
            <person name="Sanders J."/>
            <person name="Nurk S."/>
            <person name="Gurevich A."/>
            <person name="Humphrey G."/>
            <person name="Reher R."/>
            <person name="Zhu Q."/>
            <person name="Belda-Ferre P."/>
            <person name="Glukhov E."/>
            <person name="Rex R."/>
            <person name="Dorrestein P.C."/>
            <person name="Knight R."/>
            <person name="Pevzner P."/>
            <person name="Gerwick W.H."/>
            <person name="Gerwick L."/>
        </authorList>
    </citation>
    <scope>NUCLEOTIDE SEQUENCE</scope>
    <source>
        <strain evidence="14">SIO1C4</strain>
    </source>
</reference>
<dbReference type="SUPFAM" id="SSF56112">
    <property type="entry name" value="Protein kinase-like (PK-like)"/>
    <property type="match status" value="1"/>
</dbReference>
<dbReference type="InterPro" id="IPR000719">
    <property type="entry name" value="Prot_kinase_dom"/>
</dbReference>
<keyword evidence="12" id="KW-0472">Membrane</keyword>
<feature type="compositionally biased region" description="Low complexity" evidence="11">
    <location>
        <begin position="366"/>
        <end position="379"/>
    </location>
</feature>
<evidence type="ECO:0000256" key="8">
    <source>
        <dbReference type="ARBA" id="ARBA00048679"/>
    </source>
</evidence>
<keyword evidence="4 10" id="KW-0547">Nucleotide-binding</keyword>
<evidence type="ECO:0000256" key="11">
    <source>
        <dbReference type="SAM" id="MobiDB-lite"/>
    </source>
</evidence>
<evidence type="ECO:0000256" key="7">
    <source>
        <dbReference type="ARBA" id="ARBA00047899"/>
    </source>
</evidence>
<feature type="repeat" description="TPR" evidence="9">
    <location>
        <begin position="564"/>
        <end position="597"/>
    </location>
</feature>
<evidence type="ECO:0000256" key="6">
    <source>
        <dbReference type="ARBA" id="ARBA00022840"/>
    </source>
</evidence>
<evidence type="ECO:0000256" key="10">
    <source>
        <dbReference type="PROSITE-ProRule" id="PRU10141"/>
    </source>
</evidence>
<keyword evidence="3" id="KW-0808">Transferase</keyword>
<evidence type="ECO:0000259" key="13">
    <source>
        <dbReference type="PROSITE" id="PS50011"/>
    </source>
</evidence>
<dbReference type="PANTHER" id="PTHR24363:SF0">
    <property type="entry name" value="SERINE_THREONINE KINASE LIKE DOMAIN CONTAINING 1"/>
    <property type="match status" value="1"/>
</dbReference>
<dbReference type="PROSITE" id="PS00107">
    <property type="entry name" value="PROTEIN_KINASE_ATP"/>
    <property type="match status" value="1"/>
</dbReference>
<evidence type="ECO:0000256" key="3">
    <source>
        <dbReference type="ARBA" id="ARBA00022679"/>
    </source>
</evidence>
<comment type="catalytic activity">
    <reaction evidence="7">
        <text>L-threonyl-[protein] + ATP = O-phospho-L-threonyl-[protein] + ADP + H(+)</text>
        <dbReference type="Rhea" id="RHEA:46608"/>
        <dbReference type="Rhea" id="RHEA-COMP:11060"/>
        <dbReference type="Rhea" id="RHEA-COMP:11605"/>
        <dbReference type="ChEBI" id="CHEBI:15378"/>
        <dbReference type="ChEBI" id="CHEBI:30013"/>
        <dbReference type="ChEBI" id="CHEBI:30616"/>
        <dbReference type="ChEBI" id="CHEBI:61977"/>
        <dbReference type="ChEBI" id="CHEBI:456216"/>
        <dbReference type="EC" id="2.7.11.1"/>
    </reaction>
</comment>
<keyword evidence="2" id="KW-0723">Serine/threonine-protein kinase</keyword>
<keyword evidence="6 10" id="KW-0067">ATP-binding</keyword>
<organism evidence="14">
    <name type="scientific">Symploca sp. SIO1C4</name>
    <dbReference type="NCBI Taxonomy" id="2607765"/>
    <lineage>
        <taxon>Bacteria</taxon>
        <taxon>Bacillati</taxon>
        <taxon>Cyanobacteriota</taxon>
        <taxon>Cyanophyceae</taxon>
        <taxon>Coleofasciculales</taxon>
        <taxon>Coleofasciculaceae</taxon>
        <taxon>Symploca</taxon>
    </lineage>
</organism>
<sequence length="647" mass="72211">MSSLPQNIDPEKPLGGRYKLISQLGAGGFSHTFLAQDLHLPGNPQCVLKQFKPQISDTQALQMARRLFEVEARVLYQLGNHNQIPRLLAHFEDNQEFYLAQELIEGEPLTEELAESVPWSEVRVITLLQDLLTVLSFVHQQQVIHRDVKPSNLIRRRKDDKIVLIDFGAVKQVSNSQVVDANTGETTLTMSVGTKGYMPYEQLAGNPRFSSDIYAVGMLAIQALSRIHPQRLEEDPETAEINWRNSCKTKRLRHHLEPVSSELAEIIDQMVCYDFRCRYSTAMEALEAVEGLSRTLTDSRPLEQYTQATVASDIQQRNSLKAQSEAGISESLESGTDAKSTEIWIPTQSPNLSQPSASSQESTEILSPSQLPLNPSSTSATKLNKLGVMRQRLVKVWPIFAFLTVLGITFPLTKTLLFEQLITQITNPNGTPATDDPLQTPTPEPLVTPSPTPTPLSPELQAQEFLKQANELKEAQEYSQALEVYEQAISSNPNLAPAYWGKCYTLNKLQQPALAIVACNDALAIKPDYAEAVWSKGNALEQQELLIQARRLYEKATALKPDFAEGWVSLGVALQKVGRSEEAIIALEKGIKLKRDNAQAWSTLGEALWNMGRFNRAIASLDKALQIQPDHPEALKLRQHTRERLGR</sequence>
<dbReference type="EC" id="2.7.11.1" evidence="1"/>
<dbReference type="Pfam" id="PF00069">
    <property type="entry name" value="Pkinase"/>
    <property type="match status" value="1"/>
</dbReference>
<evidence type="ECO:0000313" key="14">
    <source>
        <dbReference type="EMBL" id="NER31187.1"/>
    </source>
</evidence>
<accession>A0A6B3NHG5</accession>
<dbReference type="PROSITE" id="PS50005">
    <property type="entry name" value="TPR"/>
    <property type="match status" value="3"/>
</dbReference>
<feature type="repeat" description="TPR" evidence="9">
    <location>
        <begin position="462"/>
        <end position="495"/>
    </location>
</feature>
<dbReference type="AlphaFoldDB" id="A0A6B3NHG5"/>
<evidence type="ECO:0000256" key="9">
    <source>
        <dbReference type="PROSITE-ProRule" id="PRU00339"/>
    </source>
</evidence>
<dbReference type="PANTHER" id="PTHR24363">
    <property type="entry name" value="SERINE/THREONINE PROTEIN KINASE"/>
    <property type="match status" value="1"/>
</dbReference>
<dbReference type="Gene3D" id="3.30.200.20">
    <property type="entry name" value="Phosphorylase Kinase, domain 1"/>
    <property type="match status" value="1"/>
</dbReference>
<keyword evidence="5" id="KW-0418">Kinase</keyword>
<dbReference type="Gene3D" id="1.10.510.10">
    <property type="entry name" value="Transferase(Phosphotransferase) domain 1"/>
    <property type="match status" value="1"/>
</dbReference>
<dbReference type="Pfam" id="PF13432">
    <property type="entry name" value="TPR_16"/>
    <property type="match status" value="1"/>
</dbReference>
<dbReference type="SUPFAM" id="SSF48452">
    <property type="entry name" value="TPR-like"/>
    <property type="match status" value="1"/>
</dbReference>